<accession>A0A9P0GQP5</accession>
<evidence type="ECO:0000313" key="1">
    <source>
        <dbReference type="EMBL" id="CAH1127111.1"/>
    </source>
</evidence>
<dbReference type="PANTHER" id="PTHR33960:SF1">
    <property type="entry name" value="SIMILAR TO KIAA0825 PROTEIN"/>
    <property type="match status" value="1"/>
</dbReference>
<dbReference type="PANTHER" id="PTHR33960">
    <property type="entry name" value="SIMILAR TO KIAA0825 PROTEIN"/>
    <property type="match status" value="1"/>
</dbReference>
<name>A0A9P0GQP5_9CUCU</name>
<gene>
    <name evidence="1" type="ORF">CEUTPL_LOCUS5918</name>
</gene>
<dbReference type="InterPro" id="IPR027993">
    <property type="entry name" value="DUF4495"/>
</dbReference>
<organism evidence="1 2">
    <name type="scientific">Ceutorhynchus assimilis</name>
    <name type="common">cabbage seed weevil</name>
    <dbReference type="NCBI Taxonomy" id="467358"/>
    <lineage>
        <taxon>Eukaryota</taxon>
        <taxon>Metazoa</taxon>
        <taxon>Ecdysozoa</taxon>
        <taxon>Arthropoda</taxon>
        <taxon>Hexapoda</taxon>
        <taxon>Insecta</taxon>
        <taxon>Pterygota</taxon>
        <taxon>Neoptera</taxon>
        <taxon>Endopterygota</taxon>
        <taxon>Coleoptera</taxon>
        <taxon>Polyphaga</taxon>
        <taxon>Cucujiformia</taxon>
        <taxon>Curculionidae</taxon>
        <taxon>Ceutorhynchinae</taxon>
        <taxon>Ceutorhynchus</taxon>
    </lineage>
</organism>
<dbReference type="Proteomes" id="UP001152799">
    <property type="component" value="Chromosome 2"/>
</dbReference>
<dbReference type="Pfam" id="PF14906">
    <property type="entry name" value="DUF4495"/>
    <property type="match status" value="1"/>
</dbReference>
<keyword evidence="2" id="KW-1185">Reference proteome</keyword>
<evidence type="ECO:0000313" key="2">
    <source>
        <dbReference type="Proteomes" id="UP001152799"/>
    </source>
</evidence>
<reference evidence="1" key="1">
    <citation type="submission" date="2022-01" db="EMBL/GenBank/DDBJ databases">
        <authorList>
            <person name="King R."/>
        </authorList>
    </citation>
    <scope>NUCLEOTIDE SEQUENCE</scope>
</reference>
<dbReference type="EMBL" id="OU892278">
    <property type="protein sequence ID" value="CAH1127111.1"/>
    <property type="molecule type" value="Genomic_DNA"/>
</dbReference>
<sequence length="646" mass="73600">MCEALAERLLDLHCRLLSLYILQDADCLDWENEKPFFESERGSYIIQMWWLYMQGIKEDLWNTVPPKMAQRVFSGMLNESLTILTVRYTQSLPSEARSNLLLVDISNLLLCVAQLLPATCDSADEYVNVRSTGKNKILRDIHVKCQELYLCFLFRGATLDSLNKVFKKGLENNELFKPKSSGPAAWITFSLPNIFKNSVTRITQLDQQKSLAIELMVLLAQPQPNWALLLKVLCGKKFKILQLLLQEFMEKSNVELKRPNPKSVDCGNLLCAGDGSCKDVDTSLQTFSPAHYHDLIMAATEVILYIGNDEEIKEFLVEVVMKYPGWSKSFERTNLWNQIRFPWYEAIVNVASPILPLIGETVINALQTGATMYQTMSLIIACLSQFWDMLDSALLRIATLFQDGIPSDVRPVSDSVLMHILVSALYSHLISMSENVSTKKEVTFSTKKIEESPASDSAHTIGWAALAAAESLCSIDEDHKHTDQITEFLNEVQESKNDFSFYTDSGSNRLENNQQMIEILVSDLLASTQGKKGLKTLFHFIKNNSEWLYLKLGVSEKQESFVPNKVQCPPEPLLHKMFHIGYRPFDQLLSEQLKPNWLNLLQTSMGVTSEKVWMQLRCRWEFRTPECSTLTSHEVDIVNQLCLMLK</sequence>
<proteinExistence type="predicted"/>
<dbReference type="OrthoDB" id="10007406at2759"/>
<dbReference type="AlphaFoldDB" id="A0A9P0GQP5"/>
<protein>
    <submittedName>
        <fullName evidence="1">Uncharacterized protein</fullName>
    </submittedName>
</protein>